<dbReference type="RefSeq" id="WP_207683485.1">
    <property type="nucleotide sequence ID" value="NZ_CP061800.1"/>
</dbReference>
<gene>
    <name evidence="1" type="ORF">dnm_049940</name>
</gene>
<proteinExistence type="predicted"/>
<sequence length="216" mass="24989">MYSRKLALSQAKQYRTCPPPSVADNPSHKKYLQQHFSICPYCSGLVMEDEKNWRGLTKEIRKLFPATLPTPSLNKILQGQLRYIRSDLGRWREGYFYNPPLVLVLEDVGEISDDLWVAQTYHDIYLAGPGDLILSAEQTGTDELFVECWNTYRLNTKDLDPPLGQISLDIMEAIEILREDSDAYPVWAFQTKPLTNHDVRIYFRELEAEVARIFSL</sequence>
<reference evidence="1" key="1">
    <citation type="journal article" date="2021" name="Microb. Physiol.">
        <title>Proteogenomic Insights into the Physiology of Marine, Sulfate-Reducing, Filamentous Desulfonema limicola and Desulfonema magnum.</title>
        <authorList>
            <person name="Schnaars V."/>
            <person name="Wohlbrand L."/>
            <person name="Scheve S."/>
            <person name="Hinrichs C."/>
            <person name="Reinhardt R."/>
            <person name="Rabus R."/>
        </authorList>
    </citation>
    <scope>NUCLEOTIDE SEQUENCE</scope>
    <source>
        <strain evidence="1">4be13</strain>
    </source>
</reference>
<organism evidence="1 2">
    <name type="scientific">Desulfonema magnum</name>
    <dbReference type="NCBI Taxonomy" id="45655"/>
    <lineage>
        <taxon>Bacteria</taxon>
        <taxon>Pseudomonadati</taxon>
        <taxon>Thermodesulfobacteriota</taxon>
        <taxon>Desulfobacteria</taxon>
        <taxon>Desulfobacterales</taxon>
        <taxon>Desulfococcaceae</taxon>
        <taxon>Desulfonema</taxon>
    </lineage>
</organism>
<dbReference type="Proteomes" id="UP000663722">
    <property type="component" value="Chromosome"/>
</dbReference>
<keyword evidence="2" id="KW-1185">Reference proteome</keyword>
<dbReference type="KEGG" id="dmm:dnm_049940"/>
<evidence type="ECO:0000313" key="2">
    <source>
        <dbReference type="Proteomes" id="UP000663722"/>
    </source>
</evidence>
<evidence type="ECO:0000313" key="1">
    <source>
        <dbReference type="EMBL" id="QTA88947.1"/>
    </source>
</evidence>
<dbReference type="AlphaFoldDB" id="A0A975GPK4"/>
<name>A0A975GPK4_9BACT</name>
<protein>
    <submittedName>
        <fullName evidence="1">Uncharacterized protein</fullName>
    </submittedName>
</protein>
<accession>A0A975GPK4</accession>
<dbReference type="EMBL" id="CP061800">
    <property type="protein sequence ID" value="QTA88947.1"/>
    <property type="molecule type" value="Genomic_DNA"/>
</dbReference>